<comment type="domain">
    <text evidence="4">The jas domain is required for interaction with COI1.</text>
</comment>
<protein>
    <recommendedName>
        <fullName evidence="4">Protein TIFY</fullName>
    </recommendedName>
    <alternativeName>
        <fullName evidence="4">Jasmonate ZIM domain-containing protein</fullName>
    </alternativeName>
</protein>
<dbReference type="Pfam" id="PF09425">
    <property type="entry name" value="Jas_motif"/>
    <property type="match status" value="1"/>
</dbReference>
<evidence type="ECO:0000313" key="7">
    <source>
        <dbReference type="EMBL" id="URE37471.1"/>
    </source>
</evidence>
<proteinExistence type="inferred from homology"/>
<evidence type="ECO:0000256" key="1">
    <source>
        <dbReference type="ARBA" id="ARBA00008614"/>
    </source>
</evidence>
<dbReference type="AlphaFoldDB" id="A0A9E7HQ29"/>
<dbReference type="EMBL" id="CP097510">
    <property type="protein sequence ID" value="URE37471.1"/>
    <property type="molecule type" value="Genomic_DNA"/>
</dbReference>
<dbReference type="InterPro" id="IPR018467">
    <property type="entry name" value="CCT_CS"/>
</dbReference>
<dbReference type="PANTHER" id="PTHR33077">
    <property type="entry name" value="PROTEIN TIFY 4A-RELATED-RELATED"/>
    <property type="match status" value="1"/>
</dbReference>
<organism evidence="7 8">
    <name type="scientific">Musa troglodytarum</name>
    <name type="common">fe'i banana</name>
    <dbReference type="NCBI Taxonomy" id="320322"/>
    <lineage>
        <taxon>Eukaryota</taxon>
        <taxon>Viridiplantae</taxon>
        <taxon>Streptophyta</taxon>
        <taxon>Embryophyta</taxon>
        <taxon>Tracheophyta</taxon>
        <taxon>Spermatophyta</taxon>
        <taxon>Magnoliopsida</taxon>
        <taxon>Liliopsida</taxon>
        <taxon>Zingiberales</taxon>
        <taxon>Musaceae</taxon>
        <taxon>Musa</taxon>
    </lineage>
</organism>
<comment type="subcellular location">
    <subcellularLocation>
        <location evidence="4">Nucleus</location>
    </subcellularLocation>
</comment>
<keyword evidence="8" id="KW-1185">Reference proteome</keyword>
<dbReference type="PROSITE" id="PS51320">
    <property type="entry name" value="TIFY"/>
    <property type="match status" value="1"/>
</dbReference>
<evidence type="ECO:0000256" key="4">
    <source>
        <dbReference type="RuleBase" id="RU369065"/>
    </source>
</evidence>
<dbReference type="Pfam" id="PF06200">
    <property type="entry name" value="tify"/>
    <property type="match status" value="1"/>
</dbReference>
<dbReference type="GO" id="GO:0005634">
    <property type="term" value="C:nucleus"/>
    <property type="evidence" value="ECO:0007669"/>
    <property type="project" value="UniProtKB-SubCell"/>
</dbReference>
<feature type="compositionally biased region" description="Acidic residues" evidence="5">
    <location>
        <begin position="15"/>
        <end position="25"/>
    </location>
</feature>
<dbReference type="GO" id="GO:2000022">
    <property type="term" value="P:regulation of jasmonic acid mediated signaling pathway"/>
    <property type="evidence" value="ECO:0007669"/>
    <property type="project" value="UniProtKB-UniRule"/>
</dbReference>
<reference evidence="7" key="1">
    <citation type="submission" date="2022-05" db="EMBL/GenBank/DDBJ databases">
        <title>The Musa troglodytarum L. genome provides insights into the mechanism of non-climacteric behaviour and enrichment of carotenoids.</title>
        <authorList>
            <person name="Wang J."/>
        </authorList>
    </citation>
    <scope>NUCLEOTIDE SEQUENCE</scope>
    <source>
        <tissue evidence="7">Leaf</tissue>
    </source>
</reference>
<name>A0A9E7HQ29_9LILI</name>
<sequence>MADPLVAQIPVESSGEAEAEAEAENTETKSKESNSSRISRVPMPTMANLFDPTQLTIFYNGAVNVYNGIPSEKAQAIMLIAAAAASAPNKISPTTSATTAGSTALTRTLSLQSSSVFVTGAVPHAQIVLSASSPLCKLQAELPIARRHSLQCFLEKRRNRLASKAPYASAKPLEGIEMASEEKLA</sequence>
<dbReference type="InterPro" id="IPR040390">
    <property type="entry name" value="TIFY/JAZ"/>
</dbReference>
<feature type="region of interest" description="Disordered" evidence="5">
    <location>
        <begin position="1"/>
        <end position="40"/>
    </location>
</feature>
<dbReference type="OrthoDB" id="649989at2759"/>
<evidence type="ECO:0000256" key="5">
    <source>
        <dbReference type="SAM" id="MobiDB-lite"/>
    </source>
</evidence>
<dbReference type="PANTHER" id="PTHR33077:SF61">
    <property type="entry name" value="PROTEIN TIFY 3A-RELATED"/>
    <property type="match status" value="1"/>
</dbReference>
<dbReference type="GO" id="GO:0031347">
    <property type="term" value="P:regulation of defense response"/>
    <property type="evidence" value="ECO:0007669"/>
    <property type="project" value="UniProtKB-UniRule"/>
</dbReference>
<evidence type="ECO:0000259" key="6">
    <source>
        <dbReference type="PROSITE" id="PS51320"/>
    </source>
</evidence>
<dbReference type="GO" id="GO:0009611">
    <property type="term" value="P:response to wounding"/>
    <property type="evidence" value="ECO:0007669"/>
    <property type="project" value="UniProtKB-UniRule"/>
</dbReference>
<keyword evidence="2 4" id="KW-1184">Jasmonic acid signaling pathway</keyword>
<accession>A0A9E7HQ29</accession>
<dbReference type="InterPro" id="IPR010399">
    <property type="entry name" value="Tify_dom"/>
</dbReference>
<gene>
    <name evidence="7" type="ORF">MUK42_16310</name>
</gene>
<evidence type="ECO:0000256" key="2">
    <source>
        <dbReference type="ARBA" id="ARBA00022819"/>
    </source>
</evidence>
<dbReference type="Proteomes" id="UP001055439">
    <property type="component" value="Chromosome 8"/>
</dbReference>
<comment type="similarity">
    <text evidence="1 4">Belongs to the TIFY/JAZ family.</text>
</comment>
<evidence type="ECO:0000256" key="3">
    <source>
        <dbReference type="ARBA" id="ARBA00022843"/>
    </source>
</evidence>
<evidence type="ECO:0000313" key="8">
    <source>
        <dbReference type="Proteomes" id="UP001055439"/>
    </source>
</evidence>
<feature type="domain" description="Tify" evidence="6">
    <location>
        <begin position="48"/>
        <end position="83"/>
    </location>
</feature>
<keyword evidence="3" id="KW-0832">Ubl conjugation</keyword>
<comment type="function">
    <text evidence="4">Repressor of jasmonate responses.</text>
</comment>
<dbReference type="SMART" id="SM00979">
    <property type="entry name" value="TIFY"/>
    <property type="match status" value="1"/>
</dbReference>
<keyword evidence="4" id="KW-0539">Nucleus</keyword>